<protein>
    <submittedName>
        <fullName evidence="2">Uncharacterized protein</fullName>
    </submittedName>
</protein>
<proteinExistence type="predicted"/>
<feature type="compositionally biased region" description="Basic and acidic residues" evidence="1">
    <location>
        <begin position="1"/>
        <end position="15"/>
    </location>
</feature>
<comment type="caution">
    <text evidence="2">The sequence shown here is derived from an EMBL/GenBank/DDBJ whole genome shotgun (WGS) entry which is preliminary data.</text>
</comment>
<gene>
    <name evidence="2" type="ORF">LPLAT_LOCUS5568</name>
</gene>
<sequence length="120" mass="12799">MYSSCKHDGGQEQRKSATANDAVELPAVDNGKRVQEEAAPVSLTEKSGGQVRTGKTPVSPVASTSEVQGLGRAKKEEKPKRYRSVSKEIGKGPEGEILFRNVLEALGDSEESGDEASRVL</sequence>
<feature type="compositionally biased region" description="Basic and acidic residues" evidence="1">
    <location>
        <begin position="73"/>
        <end position="88"/>
    </location>
</feature>
<accession>A0AAV2MXU5</accession>
<keyword evidence="3" id="KW-1185">Reference proteome</keyword>
<evidence type="ECO:0000313" key="3">
    <source>
        <dbReference type="Proteomes" id="UP001497644"/>
    </source>
</evidence>
<dbReference type="AlphaFoldDB" id="A0AAV2MXU5"/>
<organism evidence="2 3">
    <name type="scientific">Lasius platythorax</name>
    <dbReference type="NCBI Taxonomy" id="488582"/>
    <lineage>
        <taxon>Eukaryota</taxon>
        <taxon>Metazoa</taxon>
        <taxon>Ecdysozoa</taxon>
        <taxon>Arthropoda</taxon>
        <taxon>Hexapoda</taxon>
        <taxon>Insecta</taxon>
        <taxon>Pterygota</taxon>
        <taxon>Neoptera</taxon>
        <taxon>Endopterygota</taxon>
        <taxon>Hymenoptera</taxon>
        <taxon>Apocrita</taxon>
        <taxon>Aculeata</taxon>
        <taxon>Formicoidea</taxon>
        <taxon>Formicidae</taxon>
        <taxon>Formicinae</taxon>
        <taxon>Lasius</taxon>
        <taxon>Lasius</taxon>
    </lineage>
</organism>
<name>A0AAV2MXU5_9HYME</name>
<reference evidence="2" key="1">
    <citation type="submission" date="2024-04" db="EMBL/GenBank/DDBJ databases">
        <authorList>
            <consortium name="Molecular Ecology Group"/>
        </authorList>
    </citation>
    <scope>NUCLEOTIDE SEQUENCE</scope>
</reference>
<evidence type="ECO:0000256" key="1">
    <source>
        <dbReference type="SAM" id="MobiDB-lite"/>
    </source>
</evidence>
<feature type="region of interest" description="Disordered" evidence="1">
    <location>
        <begin position="1"/>
        <end position="88"/>
    </location>
</feature>
<dbReference type="Proteomes" id="UP001497644">
    <property type="component" value="Unassembled WGS sequence"/>
</dbReference>
<dbReference type="EMBL" id="CAXIPU020000448">
    <property type="protein sequence ID" value="CAL1672164.1"/>
    <property type="molecule type" value="Genomic_DNA"/>
</dbReference>
<evidence type="ECO:0000313" key="2">
    <source>
        <dbReference type="EMBL" id="CAL1672164.1"/>
    </source>
</evidence>